<dbReference type="EMBL" id="MPGH01000199">
    <property type="protein sequence ID" value="OLN83728.1"/>
    <property type="molecule type" value="Genomic_DNA"/>
</dbReference>
<comment type="caution">
    <text evidence="5">The sequence shown here is derived from an EMBL/GenBank/DDBJ whole genome shotgun (WGS) entry which is preliminary data.</text>
</comment>
<protein>
    <recommendedName>
        <fullName evidence="4">NmrA-like domain-containing protein</fullName>
    </recommendedName>
</protein>
<keyword evidence="6" id="KW-1185">Reference proteome</keyword>
<dbReference type="Pfam" id="PF05368">
    <property type="entry name" value="NmrA"/>
    <property type="match status" value="1"/>
</dbReference>
<evidence type="ECO:0000313" key="6">
    <source>
        <dbReference type="Proteomes" id="UP000186583"/>
    </source>
</evidence>
<dbReference type="GO" id="GO:0016491">
    <property type="term" value="F:oxidoreductase activity"/>
    <property type="evidence" value="ECO:0007669"/>
    <property type="project" value="UniProtKB-KW"/>
</dbReference>
<organism evidence="5 6">
    <name type="scientific">Colletotrichum chlorophyti</name>
    <dbReference type="NCBI Taxonomy" id="708187"/>
    <lineage>
        <taxon>Eukaryota</taxon>
        <taxon>Fungi</taxon>
        <taxon>Dikarya</taxon>
        <taxon>Ascomycota</taxon>
        <taxon>Pezizomycotina</taxon>
        <taxon>Sordariomycetes</taxon>
        <taxon>Hypocreomycetidae</taxon>
        <taxon>Glomerellales</taxon>
        <taxon>Glomerellaceae</taxon>
        <taxon>Colletotrichum</taxon>
    </lineage>
</organism>
<evidence type="ECO:0000259" key="4">
    <source>
        <dbReference type="Pfam" id="PF05368"/>
    </source>
</evidence>
<dbReference type="STRING" id="708187.A0A1Q8RHB4"/>
<feature type="domain" description="NmrA-like" evidence="4">
    <location>
        <begin position="3"/>
        <end position="251"/>
    </location>
</feature>
<proteinExistence type="inferred from homology"/>
<evidence type="ECO:0000256" key="1">
    <source>
        <dbReference type="ARBA" id="ARBA00005725"/>
    </source>
</evidence>
<accession>A0A1Q8RHB4</accession>
<dbReference type="OrthoDB" id="10000533at2759"/>
<dbReference type="Gene3D" id="3.40.50.720">
    <property type="entry name" value="NAD(P)-binding Rossmann-like Domain"/>
    <property type="match status" value="1"/>
</dbReference>
<dbReference type="PANTHER" id="PTHR47706">
    <property type="entry name" value="NMRA-LIKE FAMILY PROTEIN"/>
    <property type="match status" value="1"/>
</dbReference>
<sequence>MVKIAIAGASGKLALEVIDKLASSGKHEVIGLVRKDPASLPEFPGVAWVRTSYQDKAELVDLLKGVHTVISFIVAHQDPDAETSKRLIDASIEAGVKRFAPSEWATGTKLAEEIETLPWFANKLEVSKYLEDINKEKKVIEYTLFQVGAFTNYFVFPHQTAKYYPIEYGFFLDLERARGFLLEGSEDAEITLTAIEDIAEAVAGAVEYQGEWPVIGGISGETITIGEFVRLAEKIIEKPIKIDWLKLEDVKAGVLKTDLIPKIKFPGVPPEQQDHFTKLALAGVTITTARSVWAVTDEWNRLLPNFRPAGIESYVRKARAGK</sequence>
<reference evidence="5 6" key="1">
    <citation type="submission" date="2016-11" db="EMBL/GenBank/DDBJ databases">
        <title>Draft Genome Assembly of Colletotrichum chlorophyti a pathogen of herbaceous plants.</title>
        <authorList>
            <person name="Gan P."/>
            <person name="Narusaka M."/>
            <person name="Tsushima A."/>
            <person name="Narusaka Y."/>
            <person name="Takano Y."/>
            <person name="Shirasu K."/>
        </authorList>
    </citation>
    <scope>NUCLEOTIDE SEQUENCE [LARGE SCALE GENOMIC DNA]</scope>
    <source>
        <strain evidence="5 6">NTL11</strain>
    </source>
</reference>
<name>A0A1Q8RHB4_9PEZI</name>
<dbReference type="InterPro" id="IPR036291">
    <property type="entry name" value="NAD(P)-bd_dom_sf"/>
</dbReference>
<dbReference type="InterPro" id="IPR008030">
    <property type="entry name" value="NmrA-like"/>
</dbReference>
<keyword evidence="2" id="KW-0521">NADP</keyword>
<comment type="similarity">
    <text evidence="1">Belongs to the NmrA-type oxidoreductase family. Isoflavone reductase subfamily.</text>
</comment>
<dbReference type="Gene3D" id="3.90.25.10">
    <property type="entry name" value="UDP-galactose 4-epimerase, domain 1"/>
    <property type="match status" value="1"/>
</dbReference>
<gene>
    <name evidence="5" type="ORF">CCHL11_08733</name>
</gene>
<dbReference type="AlphaFoldDB" id="A0A1Q8RHB4"/>
<keyword evidence="3" id="KW-0560">Oxidoreductase</keyword>
<dbReference type="Proteomes" id="UP000186583">
    <property type="component" value="Unassembled WGS sequence"/>
</dbReference>
<evidence type="ECO:0000256" key="3">
    <source>
        <dbReference type="ARBA" id="ARBA00023002"/>
    </source>
</evidence>
<dbReference type="SUPFAM" id="SSF51735">
    <property type="entry name" value="NAD(P)-binding Rossmann-fold domains"/>
    <property type="match status" value="1"/>
</dbReference>
<dbReference type="InterPro" id="IPR051609">
    <property type="entry name" value="NmrA/Isoflavone_reductase-like"/>
</dbReference>
<evidence type="ECO:0000313" key="5">
    <source>
        <dbReference type="EMBL" id="OLN83728.1"/>
    </source>
</evidence>
<evidence type="ECO:0000256" key="2">
    <source>
        <dbReference type="ARBA" id="ARBA00022857"/>
    </source>
</evidence>
<dbReference type="PANTHER" id="PTHR47706:SF4">
    <property type="entry name" value="NMRA-LIKE DOMAIN-CONTAINING PROTEIN"/>
    <property type="match status" value="1"/>
</dbReference>